<dbReference type="InterPro" id="IPR046956">
    <property type="entry name" value="RLP23-like"/>
</dbReference>
<keyword evidence="2" id="KW-0812">Transmembrane</keyword>
<reference evidence="7" key="1">
    <citation type="submission" date="2021-03" db="EMBL/GenBank/DDBJ databases">
        <authorList>
            <consortium name="Genoscope - CEA"/>
            <person name="William W."/>
        </authorList>
    </citation>
    <scope>NUCLEOTIDE SEQUENCE</scope>
    <source>
        <strain evidence="7">Doubled-haploid Pahang</strain>
    </source>
</reference>
<comment type="subcellular location">
    <subcellularLocation>
        <location evidence="1">Membrane</location>
        <topology evidence="1">Single-pass type I membrane protein</topology>
    </subcellularLocation>
</comment>
<dbReference type="InterPro" id="IPR001611">
    <property type="entry name" value="Leu-rich_rpt"/>
</dbReference>
<keyword evidence="5" id="KW-0472">Membrane</keyword>
<evidence type="ECO:0000256" key="5">
    <source>
        <dbReference type="ARBA" id="ARBA00023136"/>
    </source>
</evidence>
<evidence type="ECO:0000313" key="8">
    <source>
        <dbReference type="EnsemblPlants" id="Ma09_p22640.1"/>
    </source>
</evidence>
<reference evidence="8" key="2">
    <citation type="submission" date="2021-05" db="UniProtKB">
        <authorList>
            <consortium name="EnsemblPlants"/>
        </authorList>
    </citation>
    <scope>IDENTIFICATION</scope>
    <source>
        <strain evidence="8">subsp. malaccensis</strain>
    </source>
</reference>
<dbReference type="SUPFAM" id="SSF52058">
    <property type="entry name" value="L domain-like"/>
    <property type="match status" value="1"/>
</dbReference>
<keyword evidence="9" id="KW-1185">Reference proteome</keyword>
<keyword evidence="4" id="KW-1133">Transmembrane helix</keyword>
<evidence type="ECO:0000256" key="4">
    <source>
        <dbReference type="ARBA" id="ARBA00022989"/>
    </source>
</evidence>
<dbReference type="GO" id="GO:0016020">
    <property type="term" value="C:membrane"/>
    <property type="evidence" value="ECO:0007669"/>
    <property type="project" value="UniProtKB-SubCell"/>
</dbReference>
<dbReference type="EnsemblPlants" id="Ma09_t22640.1">
    <property type="protein sequence ID" value="Ma09_p22640.1"/>
    <property type="gene ID" value="Ma09_g22640"/>
</dbReference>
<name>A0A804KMK2_MUSAM</name>
<proteinExistence type="predicted"/>
<keyword evidence="3" id="KW-0732">Signal</keyword>
<evidence type="ECO:0000256" key="3">
    <source>
        <dbReference type="ARBA" id="ARBA00022729"/>
    </source>
</evidence>
<accession>A0A804KMK2</accession>
<dbReference type="PANTHER" id="PTHR48063:SF112">
    <property type="entry name" value="RECEPTOR LIKE PROTEIN 30-LIKE"/>
    <property type="match status" value="1"/>
</dbReference>
<dbReference type="InterPro" id="IPR032675">
    <property type="entry name" value="LRR_dom_sf"/>
</dbReference>
<dbReference type="AlphaFoldDB" id="A0A804KMK2"/>
<dbReference type="Proteomes" id="UP000012960">
    <property type="component" value="Unplaced"/>
</dbReference>
<sequence>MARTLGGLCSLTDLRLNSNNFNGELTDVVDGLSSCTGGAALSYLSIEGNKFNGIIPYNLGQFSGMYRLDISSNSLEGDITEAHFSQLLQLGNFGHILTAPSNWLPLCNAPFIDMSFCHIGTRFPTWIRSQTNLRSLQLSGVGLAGKVPAWFSDMSTGSIPTSNQVSTLNDPSIYVGNKDLCGTSWRCCLSNPTSCSN</sequence>
<dbReference type="InParanoid" id="A0A804KMK2"/>
<gene>
    <name evidence="7" type="ORF">GSMUA_241270.1</name>
</gene>
<evidence type="ECO:0000313" key="7">
    <source>
        <dbReference type="EMBL" id="CAG1836158.1"/>
    </source>
</evidence>
<evidence type="ECO:0000256" key="1">
    <source>
        <dbReference type="ARBA" id="ARBA00004479"/>
    </source>
</evidence>
<keyword evidence="6" id="KW-0325">Glycoprotein</keyword>
<dbReference type="EMBL" id="HG996474">
    <property type="protein sequence ID" value="CAG1836158.1"/>
    <property type="molecule type" value="Genomic_DNA"/>
</dbReference>
<dbReference type="Pfam" id="PF00560">
    <property type="entry name" value="LRR_1"/>
    <property type="match status" value="1"/>
</dbReference>
<organism evidence="8 9">
    <name type="scientific">Musa acuminata subsp. malaccensis</name>
    <name type="common">Wild banana</name>
    <name type="synonym">Musa malaccensis</name>
    <dbReference type="NCBI Taxonomy" id="214687"/>
    <lineage>
        <taxon>Eukaryota</taxon>
        <taxon>Viridiplantae</taxon>
        <taxon>Streptophyta</taxon>
        <taxon>Embryophyta</taxon>
        <taxon>Tracheophyta</taxon>
        <taxon>Spermatophyta</taxon>
        <taxon>Magnoliopsida</taxon>
        <taxon>Liliopsida</taxon>
        <taxon>Zingiberales</taxon>
        <taxon>Musaceae</taxon>
        <taxon>Musa</taxon>
    </lineage>
</organism>
<evidence type="ECO:0000256" key="2">
    <source>
        <dbReference type="ARBA" id="ARBA00022692"/>
    </source>
</evidence>
<dbReference type="Gramene" id="Ma09_t22640.1">
    <property type="protein sequence ID" value="Ma09_p22640.1"/>
    <property type="gene ID" value="Ma09_g22640"/>
</dbReference>
<evidence type="ECO:0000256" key="6">
    <source>
        <dbReference type="ARBA" id="ARBA00023180"/>
    </source>
</evidence>
<evidence type="ECO:0000313" key="9">
    <source>
        <dbReference type="Proteomes" id="UP000012960"/>
    </source>
</evidence>
<protein>
    <submittedName>
        <fullName evidence="7">(wild Malaysian banana) hypothetical protein</fullName>
    </submittedName>
</protein>
<dbReference type="PANTHER" id="PTHR48063">
    <property type="entry name" value="LRR RECEPTOR-LIKE KINASE"/>
    <property type="match status" value="1"/>
</dbReference>
<dbReference type="Gene3D" id="3.80.10.10">
    <property type="entry name" value="Ribonuclease Inhibitor"/>
    <property type="match status" value="1"/>
</dbReference>